<accession>A0A923MDJ1</accession>
<evidence type="ECO:0000313" key="3">
    <source>
        <dbReference type="Proteomes" id="UP000596827"/>
    </source>
</evidence>
<name>A0A923MDJ1_9BURK</name>
<dbReference type="GO" id="GO:0006935">
    <property type="term" value="P:chemotaxis"/>
    <property type="evidence" value="ECO:0007669"/>
    <property type="project" value="InterPro"/>
</dbReference>
<dbReference type="AlphaFoldDB" id="A0A923MDJ1"/>
<dbReference type="InterPro" id="IPR039315">
    <property type="entry name" value="CheW"/>
</dbReference>
<dbReference type="GO" id="GO:0007165">
    <property type="term" value="P:signal transduction"/>
    <property type="evidence" value="ECO:0007669"/>
    <property type="project" value="InterPro"/>
</dbReference>
<dbReference type="Proteomes" id="UP000596827">
    <property type="component" value="Unassembled WGS sequence"/>
</dbReference>
<reference evidence="2" key="1">
    <citation type="submission" date="2020-08" db="EMBL/GenBank/DDBJ databases">
        <title>Ramlibacter sp. GTP1 16S ribosomal RNA gene genome sequencing and assembly.</title>
        <authorList>
            <person name="Kang M."/>
        </authorList>
    </citation>
    <scope>NUCLEOTIDE SEQUENCE</scope>
    <source>
        <strain evidence="2">GTP1</strain>
    </source>
</reference>
<dbReference type="PROSITE" id="PS50851">
    <property type="entry name" value="CHEW"/>
    <property type="match status" value="1"/>
</dbReference>
<evidence type="ECO:0000259" key="1">
    <source>
        <dbReference type="PROSITE" id="PS50851"/>
    </source>
</evidence>
<dbReference type="Gene3D" id="2.40.50.180">
    <property type="entry name" value="CheA-289, Domain 4"/>
    <property type="match status" value="1"/>
</dbReference>
<keyword evidence="3" id="KW-1185">Reference proteome</keyword>
<dbReference type="GO" id="GO:0005829">
    <property type="term" value="C:cytosol"/>
    <property type="evidence" value="ECO:0007669"/>
    <property type="project" value="TreeGrafter"/>
</dbReference>
<proteinExistence type="predicted"/>
<gene>
    <name evidence="2" type="ORF">H8R02_26485</name>
</gene>
<dbReference type="InterPro" id="IPR036061">
    <property type="entry name" value="CheW-like_dom_sf"/>
</dbReference>
<dbReference type="RefSeq" id="WP_187084528.1">
    <property type="nucleotide sequence ID" value="NZ_JACORU010000014.1"/>
</dbReference>
<dbReference type="Pfam" id="PF01584">
    <property type="entry name" value="CheW"/>
    <property type="match status" value="1"/>
</dbReference>
<protein>
    <submittedName>
        <fullName evidence="2">Chemotaxis protein CheW</fullName>
    </submittedName>
</protein>
<dbReference type="SMART" id="SM00260">
    <property type="entry name" value="CheW"/>
    <property type="match status" value="1"/>
</dbReference>
<sequence>MQAVLPPNLTLVPPALALTRGFVDAPRAAATSGAPTAHDASHELRQAFRCGPLRLMVRYEDGSELTEMPPVYKLPNTPEWFLGIANLHGLLVPVFDLARFAGVQAPEPQQAYLLVLSHGDDSAGVVIEGLPRRLRILPHEHTGTDAAPQGLAPYLRGGALTAGELWLDLDRAALLDAFERALDDTLPGA</sequence>
<dbReference type="EMBL" id="JACORU010000014">
    <property type="protein sequence ID" value="MBC5768040.1"/>
    <property type="molecule type" value="Genomic_DNA"/>
</dbReference>
<comment type="caution">
    <text evidence="2">The sequence shown here is derived from an EMBL/GenBank/DDBJ whole genome shotgun (WGS) entry which is preliminary data.</text>
</comment>
<dbReference type="PANTHER" id="PTHR22617:SF43">
    <property type="entry name" value="PROTEIN PILI"/>
    <property type="match status" value="1"/>
</dbReference>
<dbReference type="SUPFAM" id="SSF50341">
    <property type="entry name" value="CheW-like"/>
    <property type="match status" value="1"/>
</dbReference>
<evidence type="ECO:0000313" key="2">
    <source>
        <dbReference type="EMBL" id="MBC5768040.1"/>
    </source>
</evidence>
<feature type="domain" description="CheW-like" evidence="1">
    <location>
        <begin position="42"/>
        <end position="180"/>
    </location>
</feature>
<dbReference type="PANTHER" id="PTHR22617">
    <property type="entry name" value="CHEMOTAXIS SENSOR HISTIDINE KINASE-RELATED"/>
    <property type="match status" value="1"/>
</dbReference>
<dbReference type="InterPro" id="IPR002545">
    <property type="entry name" value="CheW-lke_dom"/>
</dbReference>
<organism evidence="2 3">
    <name type="scientific">Ramlibacter albus</name>
    <dbReference type="NCBI Taxonomy" id="2079448"/>
    <lineage>
        <taxon>Bacteria</taxon>
        <taxon>Pseudomonadati</taxon>
        <taxon>Pseudomonadota</taxon>
        <taxon>Betaproteobacteria</taxon>
        <taxon>Burkholderiales</taxon>
        <taxon>Comamonadaceae</taxon>
        <taxon>Ramlibacter</taxon>
    </lineage>
</organism>